<dbReference type="EMBL" id="CP000828">
    <property type="protein sequence ID" value="ABW26397.1"/>
    <property type="molecule type" value="Genomic_DNA"/>
</dbReference>
<dbReference type="eggNOG" id="COG0526">
    <property type="taxonomic scope" value="Bacteria"/>
</dbReference>
<keyword evidence="3" id="KW-1185">Reference proteome</keyword>
<sequence length="213" mass="23954">MIFGNGIRPSWRRIGQQCVCVLILVFCLVGFGMGLSQDAIAGIYDDEYDGNIFILYASNAGLIPPKVNLAAAMKKEMPTLIMFYSDDSQECKQNALVLTQLQAEYRRDLNFMPMMVDAINSRRNYEPTEAQYYYNGQFVPQFVLIDASGQTILNQNGKMSFEELDDPIRDLLGLDPRTEPLVLDRPLFSPSPSADQTFFGEALRGLQDAVPEE</sequence>
<dbReference type="InterPro" id="IPR012336">
    <property type="entry name" value="Thioredoxin-like_fold"/>
</dbReference>
<dbReference type="RefSeq" id="WP_012161930.1">
    <property type="nucleotide sequence ID" value="NC_009925.1"/>
</dbReference>
<dbReference type="Gene3D" id="3.40.30.10">
    <property type="entry name" value="Glutaredoxin"/>
    <property type="match status" value="1"/>
</dbReference>
<dbReference type="Pfam" id="PF13098">
    <property type="entry name" value="Thioredoxin_2"/>
    <property type="match status" value="1"/>
</dbReference>
<evidence type="ECO:0000259" key="1">
    <source>
        <dbReference type="PROSITE" id="PS51352"/>
    </source>
</evidence>
<accession>B0C6H6</accession>
<evidence type="ECO:0000313" key="2">
    <source>
        <dbReference type="EMBL" id="ABW26397.1"/>
    </source>
</evidence>
<evidence type="ECO:0000313" key="3">
    <source>
        <dbReference type="Proteomes" id="UP000000268"/>
    </source>
</evidence>
<dbReference type="HOGENOM" id="CLU_093809_0_0_3"/>
<dbReference type="AlphaFoldDB" id="B0C6H6"/>
<dbReference type="NCBIfam" id="NF038096">
    <property type="entry name" value="thylak_slr1796"/>
    <property type="match status" value="1"/>
</dbReference>
<reference evidence="2 3" key="1">
    <citation type="journal article" date="2008" name="Proc. Natl. Acad. Sci. U.S.A.">
        <title>Niche adaptation and genome expansion in the chlorophyll d-producing cyanobacterium Acaryochloris marina.</title>
        <authorList>
            <person name="Swingley W.D."/>
            <person name="Chen M."/>
            <person name="Cheung P.C."/>
            <person name="Conrad A.L."/>
            <person name="Dejesa L.C."/>
            <person name="Hao J."/>
            <person name="Honchak B.M."/>
            <person name="Karbach L.E."/>
            <person name="Kurdoglu A."/>
            <person name="Lahiri S."/>
            <person name="Mastrian S.D."/>
            <person name="Miyashita H."/>
            <person name="Page L."/>
            <person name="Ramakrishna P."/>
            <person name="Satoh S."/>
            <person name="Sattley W.M."/>
            <person name="Shimada Y."/>
            <person name="Taylor H.L."/>
            <person name="Tomo T."/>
            <person name="Tsuchiya T."/>
            <person name="Wang Z.T."/>
            <person name="Raymond J."/>
            <person name="Mimuro M."/>
            <person name="Blankenship R.E."/>
            <person name="Touchman J.W."/>
        </authorList>
    </citation>
    <scope>NUCLEOTIDE SEQUENCE [LARGE SCALE GENOMIC DNA]</scope>
    <source>
        <strain evidence="3">MBIC 11017</strain>
    </source>
</reference>
<gene>
    <name evidence="2" type="ordered locus">AM1_1365</name>
</gene>
<dbReference type="InterPro" id="IPR013766">
    <property type="entry name" value="Thioredoxin_domain"/>
</dbReference>
<dbReference type="PROSITE" id="PS51352">
    <property type="entry name" value="THIOREDOXIN_2"/>
    <property type="match status" value="1"/>
</dbReference>
<dbReference type="OrthoDB" id="423037at2"/>
<feature type="domain" description="Thioredoxin" evidence="1">
    <location>
        <begin position="33"/>
        <end position="173"/>
    </location>
</feature>
<protein>
    <recommendedName>
        <fullName evidence="1">Thioredoxin domain-containing protein</fullName>
    </recommendedName>
</protein>
<name>B0C6H6_ACAM1</name>
<dbReference type="KEGG" id="amr:AM1_1365"/>
<dbReference type="InterPro" id="IPR036249">
    <property type="entry name" value="Thioredoxin-like_sf"/>
</dbReference>
<proteinExistence type="predicted"/>
<dbReference type="STRING" id="329726.AM1_1365"/>
<dbReference type="SUPFAM" id="SSF52833">
    <property type="entry name" value="Thioredoxin-like"/>
    <property type="match status" value="1"/>
</dbReference>
<dbReference type="InterPro" id="IPR048069">
    <property type="entry name" value="Thylak_slr1796"/>
</dbReference>
<organism evidence="2 3">
    <name type="scientific">Acaryochloris marina (strain MBIC 11017)</name>
    <dbReference type="NCBI Taxonomy" id="329726"/>
    <lineage>
        <taxon>Bacteria</taxon>
        <taxon>Bacillati</taxon>
        <taxon>Cyanobacteriota</taxon>
        <taxon>Cyanophyceae</taxon>
        <taxon>Acaryochloridales</taxon>
        <taxon>Acaryochloridaceae</taxon>
        <taxon>Acaryochloris</taxon>
    </lineage>
</organism>
<dbReference type="Proteomes" id="UP000000268">
    <property type="component" value="Chromosome"/>
</dbReference>